<evidence type="ECO:0000313" key="2">
    <source>
        <dbReference type="EMBL" id="KAK3287416.1"/>
    </source>
</evidence>
<reference evidence="1" key="2">
    <citation type="submission" date="2023-06" db="EMBL/GenBank/DDBJ databases">
        <title>Long-read-based genome assembly of the green algal bacterivore Cymbomonas tetramitiformis.</title>
        <authorList>
            <person name="Gyaltshen Y."/>
            <person name="Rozenberg A."/>
            <person name="Paasch A."/>
            <person name="Burns J.A."/>
            <person name="Warring S."/>
            <person name="Larson R."/>
            <person name="Maurer-Alcala X."/>
            <person name="Dacks J."/>
            <person name="Kim E."/>
        </authorList>
    </citation>
    <scope>NUCLEOTIDE SEQUENCE</scope>
    <source>
        <strain evidence="1">PLY_AMNH</strain>
    </source>
</reference>
<sequence>MEQRLVRENHAEDWTPAAATRKAQLWESLDPVFYAAVKYAGGTPGTAAAVGVLGDEKTDRDDIIGRLLAKLEKIEAFIKTQRLGGAPAVLPKRNRKGLDGFRVGVFQAAADGGAAAFTAAVEQHGAPAVVSVGAASGGVDISAYGFITVASGASGDDEMDVQEELRDLRHQIGEAISMGQVSVPPGQELSFAGVSTEPRRPIVPSAGGGQPSFMGHVHTPTEEFPGRVELIPVRHYVPTRGSAT</sequence>
<evidence type="ECO:0000313" key="1">
    <source>
        <dbReference type="EMBL" id="KAK3273514.1"/>
    </source>
</evidence>
<reference evidence="1 3" key="1">
    <citation type="journal article" date="2015" name="Genome Biol. Evol.">
        <title>Comparative Genomics of a Bacterivorous Green Alga Reveals Evolutionary Causalities and Consequences of Phago-Mixotrophic Mode of Nutrition.</title>
        <authorList>
            <person name="Burns J.A."/>
            <person name="Paasch A."/>
            <person name="Narechania A."/>
            <person name="Kim E."/>
        </authorList>
    </citation>
    <scope>NUCLEOTIDE SEQUENCE [LARGE SCALE GENOMIC DNA]</scope>
    <source>
        <strain evidence="1">PLY_AMNH</strain>
    </source>
</reference>
<evidence type="ECO:0000313" key="3">
    <source>
        <dbReference type="Proteomes" id="UP001190700"/>
    </source>
</evidence>
<name>A0AAE0L6G4_9CHLO</name>
<dbReference type="EMBL" id="LGRX02000862">
    <property type="protein sequence ID" value="KAK3287416.1"/>
    <property type="molecule type" value="Genomic_DNA"/>
</dbReference>
<dbReference type="Proteomes" id="UP001190700">
    <property type="component" value="Unassembled WGS sequence"/>
</dbReference>
<dbReference type="EMBL" id="LGRX02008437">
    <property type="protein sequence ID" value="KAK3273514.1"/>
    <property type="molecule type" value="Genomic_DNA"/>
</dbReference>
<gene>
    <name evidence="1" type="ORF">CYMTET_18250</name>
    <name evidence="2" type="ORF">CYMTET_5069</name>
</gene>
<proteinExistence type="predicted"/>
<comment type="caution">
    <text evidence="1">The sequence shown here is derived from an EMBL/GenBank/DDBJ whole genome shotgun (WGS) entry which is preliminary data.</text>
</comment>
<protein>
    <submittedName>
        <fullName evidence="1">Uncharacterized protein</fullName>
    </submittedName>
</protein>
<accession>A0AAE0L6G4</accession>
<organism evidence="1 3">
    <name type="scientific">Cymbomonas tetramitiformis</name>
    <dbReference type="NCBI Taxonomy" id="36881"/>
    <lineage>
        <taxon>Eukaryota</taxon>
        <taxon>Viridiplantae</taxon>
        <taxon>Chlorophyta</taxon>
        <taxon>Pyramimonadophyceae</taxon>
        <taxon>Pyramimonadales</taxon>
        <taxon>Pyramimonadaceae</taxon>
        <taxon>Cymbomonas</taxon>
    </lineage>
</organism>
<keyword evidence="3" id="KW-1185">Reference proteome</keyword>
<dbReference type="AlphaFoldDB" id="A0AAE0L6G4"/>